<dbReference type="SUPFAM" id="SSF48726">
    <property type="entry name" value="Immunoglobulin"/>
    <property type="match status" value="1"/>
</dbReference>
<keyword evidence="4" id="KW-1185">Reference proteome</keyword>
<feature type="signal peptide" evidence="1">
    <location>
        <begin position="1"/>
        <end position="28"/>
    </location>
</feature>
<reference evidence="3" key="1">
    <citation type="submission" date="2025-08" db="UniProtKB">
        <authorList>
            <consortium name="Ensembl"/>
        </authorList>
    </citation>
    <scope>IDENTIFICATION</scope>
</reference>
<sequence>MICGLKQVKMFWTVWFCLCFWHLDGLFADTDVLKSVSVKEGDSVTLNSGLTEIRNGDLIQWWFWVGNTLIAEINKLADRFTVYEDVLGGRFRDRLKLDKQTGSLTITNIRTEHAGHYEVEINHISIIFLLVVYGESNICFTHFILIL</sequence>
<dbReference type="Proteomes" id="UP000472270">
    <property type="component" value="Unassembled WGS sequence"/>
</dbReference>
<proteinExistence type="predicted"/>
<protein>
    <recommendedName>
        <fullName evidence="2">Immunoglobulin domain-containing protein</fullName>
    </recommendedName>
</protein>
<evidence type="ECO:0000256" key="1">
    <source>
        <dbReference type="SAM" id="SignalP"/>
    </source>
</evidence>
<feature type="domain" description="Immunoglobulin" evidence="2">
    <location>
        <begin position="33"/>
        <end position="133"/>
    </location>
</feature>
<dbReference type="InterPro" id="IPR003599">
    <property type="entry name" value="Ig_sub"/>
</dbReference>
<reference evidence="3" key="2">
    <citation type="submission" date="2025-09" db="UniProtKB">
        <authorList>
            <consortium name="Ensembl"/>
        </authorList>
    </citation>
    <scope>IDENTIFICATION</scope>
</reference>
<organism evidence="3 4">
    <name type="scientific">Sinocyclocheilus rhinocerous</name>
    <dbReference type="NCBI Taxonomy" id="307959"/>
    <lineage>
        <taxon>Eukaryota</taxon>
        <taxon>Metazoa</taxon>
        <taxon>Chordata</taxon>
        <taxon>Craniata</taxon>
        <taxon>Vertebrata</taxon>
        <taxon>Euteleostomi</taxon>
        <taxon>Actinopterygii</taxon>
        <taxon>Neopterygii</taxon>
        <taxon>Teleostei</taxon>
        <taxon>Ostariophysi</taxon>
        <taxon>Cypriniformes</taxon>
        <taxon>Cyprinidae</taxon>
        <taxon>Cyprininae</taxon>
        <taxon>Sinocyclocheilus</taxon>
    </lineage>
</organism>
<name>A0A673KAI8_9TELE</name>
<dbReference type="SMART" id="SM00409">
    <property type="entry name" value="IG"/>
    <property type="match status" value="1"/>
</dbReference>
<dbReference type="Ensembl" id="ENSSRHT00000064490.1">
    <property type="protein sequence ID" value="ENSSRHP00000062748.1"/>
    <property type="gene ID" value="ENSSRHG00000031301.1"/>
</dbReference>
<keyword evidence="1" id="KW-0732">Signal</keyword>
<dbReference type="InterPro" id="IPR036179">
    <property type="entry name" value="Ig-like_dom_sf"/>
</dbReference>
<accession>A0A673KAI8</accession>
<dbReference type="Gene3D" id="2.60.40.10">
    <property type="entry name" value="Immunoglobulins"/>
    <property type="match status" value="1"/>
</dbReference>
<dbReference type="PANTHER" id="PTHR21063:SF4">
    <property type="entry name" value="CD48 ANTIGEN-RELATED"/>
    <property type="match status" value="1"/>
</dbReference>
<evidence type="ECO:0000313" key="3">
    <source>
        <dbReference type="Ensembl" id="ENSSRHP00000062748.1"/>
    </source>
</evidence>
<feature type="chain" id="PRO_5025638560" description="Immunoglobulin domain-containing protein" evidence="1">
    <location>
        <begin position="29"/>
        <end position="147"/>
    </location>
</feature>
<evidence type="ECO:0000259" key="2">
    <source>
        <dbReference type="SMART" id="SM00409"/>
    </source>
</evidence>
<dbReference type="FunFam" id="2.60.40.10:FF:002431">
    <property type="entry name" value="Si:ch211-222k6.3"/>
    <property type="match status" value="1"/>
</dbReference>
<evidence type="ECO:0000313" key="4">
    <source>
        <dbReference type="Proteomes" id="UP000472270"/>
    </source>
</evidence>
<dbReference type="InterPro" id="IPR013783">
    <property type="entry name" value="Ig-like_fold"/>
</dbReference>
<dbReference type="AlphaFoldDB" id="A0A673KAI8"/>
<dbReference type="PANTHER" id="PTHR21063">
    <property type="entry name" value="LFA-3"/>
    <property type="match status" value="1"/>
</dbReference>